<feature type="domain" description="OmpR/PhoB-type" evidence="3">
    <location>
        <begin position="277"/>
        <end position="370"/>
    </location>
</feature>
<dbReference type="PANTHER" id="PTHR40082:SF1">
    <property type="entry name" value="BLR5956 PROTEIN"/>
    <property type="match status" value="1"/>
</dbReference>
<evidence type="ECO:0000313" key="5">
    <source>
        <dbReference type="Proteomes" id="UP001596298"/>
    </source>
</evidence>
<comment type="caution">
    <text evidence="4">The sequence shown here is derived from an EMBL/GenBank/DDBJ whole genome shotgun (WGS) entry which is preliminary data.</text>
</comment>
<keyword evidence="1 2" id="KW-0238">DNA-binding</keyword>
<protein>
    <submittedName>
        <fullName evidence="4">Uroporphyrinogen-III synthase</fullName>
        <ecNumber evidence="4">4.2.1.75</ecNumber>
    </submittedName>
</protein>
<organism evidence="4 5">
    <name type="scientific">Flexivirga alba</name>
    <dbReference type="NCBI Taxonomy" id="702742"/>
    <lineage>
        <taxon>Bacteria</taxon>
        <taxon>Bacillati</taxon>
        <taxon>Actinomycetota</taxon>
        <taxon>Actinomycetes</taxon>
        <taxon>Micrococcales</taxon>
        <taxon>Dermacoccaceae</taxon>
        <taxon>Flexivirga</taxon>
    </lineage>
</organism>
<sequence>MNQSSEQLRGCRVILTGQRRSAELAAALERRGATVDHAPTLSVVPHVDDAELLSRTKELIDEPPDTVIITTGVGFTGWVEAADAAGLAEPLLDLLGAARLVARGPKARGAIQAAGLSADWVAESETSAEIRDFLLAEGVAGRRIAVQHHGAGADGMDEAFQDTGADVCSLVVYRWGPAPDPDAVRAAVHAVVSRECDAVTFTAAPGAAAFLQAARDEGLLAEVVAALSDPAGVLAAAVGDTTAAPLRAAGIEPLVPDRFRMGALVRTLVAHLAGRHGLRVRTAAGELRVLSAAALLDGEVIALSPSGLAVLRVLAEADGAVVSRAGILAALPGSSTDAHAAEVAISRLRDAAHGKQLVTTVVKRGYRLTVLEAS</sequence>
<evidence type="ECO:0000256" key="2">
    <source>
        <dbReference type="PROSITE-ProRule" id="PRU01091"/>
    </source>
</evidence>
<dbReference type="InterPro" id="IPR001867">
    <property type="entry name" value="OmpR/PhoB-type_DNA-bd"/>
</dbReference>
<accession>A0ABW2AED6</accession>
<dbReference type="GO" id="GO:0004852">
    <property type="term" value="F:uroporphyrinogen-III synthase activity"/>
    <property type="evidence" value="ECO:0007669"/>
    <property type="project" value="UniProtKB-EC"/>
</dbReference>
<evidence type="ECO:0000259" key="3">
    <source>
        <dbReference type="PROSITE" id="PS51755"/>
    </source>
</evidence>
<dbReference type="Gene3D" id="3.40.50.10090">
    <property type="match status" value="2"/>
</dbReference>
<dbReference type="Pfam" id="PF00486">
    <property type="entry name" value="Trans_reg_C"/>
    <property type="match status" value="1"/>
</dbReference>
<dbReference type="PANTHER" id="PTHR40082">
    <property type="entry name" value="BLR5956 PROTEIN"/>
    <property type="match status" value="1"/>
</dbReference>
<dbReference type="RefSeq" id="WP_382400033.1">
    <property type="nucleotide sequence ID" value="NZ_JBHSWH010000001.1"/>
</dbReference>
<reference evidence="5" key="1">
    <citation type="journal article" date="2019" name="Int. J. Syst. Evol. Microbiol.">
        <title>The Global Catalogue of Microorganisms (GCM) 10K type strain sequencing project: providing services to taxonomists for standard genome sequencing and annotation.</title>
        <authorList>
            <consortium name="The Broad Institute Genomics Platform"/>
            <consortium name="The Broad Institute Genome Sequencing Center for Infectious Disease"/>
            <person name="Wu L."/>
            <person name="Ma J."/>
        </authorList>
    </citation>
    <scope>NUCLEOTIDE SEQUENCE [LARGE SCALE GENOMIC DNA]</scope>
    <source>
        <strain evidence="5">CCUG 58127</strain>
    </source>
</reference>
<dbReference type="CDD" id="cd00383">
    <property type="entry name" value="trans_reg_C"/>
    <property type="match status" value="1"/>
</dbReference>
<dbReference type="InterPro" id="IPR036388">
    <property type="entry name" value="WH-like_DNA-bd_sf"/>
</dbReference>
<dbReference type="NCBIfam" id="NF005568">
    <property type="entry name" value="PRK07239.1"/>
    <property type="match status" value="1"/>
</dbReference>
<dbReference type="SUPFAM" id="SSF46894">
    <property type="entry name" value="C-terminal effector domain of the bipartite response regulators"/>
    <property type="match status" value="1"/>
</dbReference>
<feature type="DNA-binding region" description="OmpR/PhoB-type" evidence="2">
    <location>
        <begin position="277"/>
        <end position="370"/>
    </location>
</feature>
<dbReference type="Proteomes" id="UP001596298">
    <property type="component" value="Unassembled WGS sequence"/>
</dbReference>
<dbReference type="EMBL" id="JBHSWH010000001">
    <property type="protein sequence ID" value="MFC6705151.1"/>
    <property type="molecule type" value="Genomic_DNA"/>
</dbReference>
<dbReference type="Pfam" id="PF02602">
    <property type="entry name" value="HEM4"/>
    <property type="match status" value="1"/>
</dbReference>
<proteinExistence type="predicted"/>
<dbReference type="PROSITE" id="PS51755">
    <property type="entry name" value="OMPR_PHOB"/>
    <property type="match status" value="1"/>
</dbReference>
<keyword evidence="5" id="KW-1185">Reference proteome</keyword>
<gene>
    <name evidence="4" type="ORF">ACFQDH_07695</name>
</gene>
<evidence type="ECO:0000256" key="1">
    <source>
        <dbReference type="ARBA" id="ARBA00023125"/>
    </source>
</evidence>
<evidence type="ECO:0000313" key="4">
    <source>
        <dbReference type="EMBL" id="MFC6705151.1"/>
    </source>
</evidence>
<dbReference type="EC" id="4.2.1.75" evidence="4"/>
<dbReference type="Gene3D" id="1.10.10.10">
    <property type="entry name" value="Winged helix-like DNA-binding domain superfamily/Winged helix DNA-binding domain"/>
    <property type="match status" value="1"/>
</dbReference>
<dbReference type="SMART" id="SM00862">
    <property type="entry name" value="Trans_reg_C"/>
    <property type="match status" value="1"/>
</dbReference>
<dbReference type="InterPro" id="IPR003754">
    <property type="entry name" value="4pyrrol_synth_uPrphyn_synth"/>
</dbReference>
<dbReference type="CDD" id="cd06578">
    <property type="entry name" value="HemD"/>
    <property type="match status" value="1"/>
</dbReference>
<keyword evidence="4" id="KW-0456">Lyase</keyword>
<name>A0ABW2AED6_9MICO</name>
<dbReference type="SUPFAM" id="SSF69618">
    <property type="entry name" value="HemD-like"/>
    <property type="match status" value="1"/>
</dbReference>
<dbReference type="InterPro" id="IPR039793">
    <property type="entry name" value="UROS/Hem4"/>
</dbReference>
<dbReference type="InterPro" id="IPR016032">
    <property type="entry name" value="Sig_transdc_resp-reg_C-effctor"/>
</dbReference>
<dbReference type="InterPro" id="IPR036108">
    <property type="entry name" value="4pyrrol_syn_uPrphyn_synt_sf"/>
</dbReference>